<accession>A0A4U0XED9</accession>
<comment type="caution">
    <text evidence="4">The sequence shown here is derived from an EMBL/GenBank/DDBJ whole genome shotgun (WGS) entry which is preliminary data.</text>
</comment>
<organism evidence="4 5">
    <name type="scientific">Friedmanniomyces simplex</name>
    <dbReference type="NCBI Taxonomy" id="329884"/>
    <lineage>
        <taxon>Eukaryota</taxon>
        <taxon>Fungi</taxon>
        <taxon>Dikarya</taxon>
        <taxon>Ascomycota</taxon>
        <taxon>Pezizomycotina</taxon>
        <taxon>Dothideomycetes</taxon>
        <taxon>Dothideomycetidae</taxon>
        <taxon>Mycosphaerellales</taxon>
        <taxon>Teratosphaeriaceae</taxon>
        <taxon>Friedmanniomyces</taxon>
    </lineage>
</organism>
<dbReference type="PROSITE" id="PS50250">
    <property type="entry name" value="PCI"/>
    <property type="match status" value="1"/>
</dbReference>
<dbReference type="InterPro" id="IPR045114">
    <property type="entry name" value="Csn12-like"/>
</dbReference>
<dbReference type="FunFam" id="1.10.10.10:FF:000366">
    <property type="entry name" value="COP9 signalosome complex subunit"/>
    <property type="match status" value="1"/>
</dbReference>
<dbReference type="Gene3D" id="1.10.10.10">
    <property type="entry name" value="Winged helix-like DNA-binding domain superfamily/Winged helix DNA-binding domain"/>
    <property type="match status" value="1"/>
</dbReference>
<dbReference type="AlphaFoldDB" id="A0A4U0XED9"/>
<keyword evidence="5" id="KW-1185">Reference proteome</keyword>
<name>A0A4U0XED9_9PEZI</name>
<dbReference type="EMBL" id="NAJQ01000255">
    <property type="protein sequence ID" value="TKA73653.1"/>
    <property type="molecule type" value="Genomic_DNA"/>
</dbReference>
<dbReference type="STRING" id="329884.A0A4U0XED9"/>
<evidence type="ECO:0000259" key="3">
    <source>
        <dbReference type="PROSITE" id="PS50250"/>
    </source>
</evidence>
<feature type="domain" description="PCI" evidence="3">
    <location>
        <begin position="256"/>
        <end position="465"/>
    </location>
</feature>
<dbReference type="InterPro" id="IPR000717">
    <property type="entry name" value="PCI_dom"/>
</dbReference>
<dbReference type="InterPro" id="IPR036388">
    <property type="entry name" value="WH-like_DNA-bd_sf"/>
</dbReference>
<protein>
    <recommendedName>
        <fullName evidence="2">Protein CSN12 homolog</fullName>
    </recommendedName>
</protein>
<evidence type="ECO:0000313" key="4">
    <source>
        <dbReference type="EMBL" id="TKA73653.1"/>
    </source>
</evidence>
<dbReference type="GO" id="GO:0003690">
    <property type="term" value="F:double-stranded DNA binding"/>
    <property type="evidence" value="ECO:0007669"/>
    <property type="project" value="InterPro"/>
</dbReference>
<sequence>MDALWDDFATAQNTCNGYLLATTISPEPPATDPARLYNFSRWTNAYSVQTDLRYKLQYNPSVHLEKKEAGAWLEVFTAFYTFTGKLLAAEEAQTAGKNREADWSSVYESWKEVLSTVYRGYSGNVFEAWTIPCLYVVGKYLRIFAIKADEQAAASQRDSGLAFGGLQEEDACSAASKNEKLEDAARQINRIFALCLGDRSPLEDSRKWALYYTANLLFKTYFRLNSIPLSKNILRSLRASATDTPPLSAFPKAHQVTFKYYSGVIAFLEEDYALAEDFLMSAYQTCDRRATRNVEMILMYLIPTKLLTAHRLPTQQLLQQSPTLDRLFSPLCTAIKRADLRAFNAALEAGEDEFVKRRIYLTLERGRDILLRNLFRKVFLAGGFEAPKEGEGEGGIAAAVRRTRIPVREIAAALRMAGATEIEDGEGGVDGDEVECLVANAIYKNFMKGYIARDRGIVVLSKAGAFPGTGL</sequence>
<evidence type="ECO:0000256" key="1">
    <source>
        <dbReference type="ARBA" id="ARBA00025771"/>
    </source>
</evidence>
<comment type="similarity">
    <text evidence="1">Belongs to the CSN12 family.</text>
</comment>
<dbReference type="SMART" id="SM00753">
    <property type="entry name" value="PAM"/>
    <property type="match status" value="1"/>
</dbReference>
<evidence type="ECO:0000256" key="2">
    <source>
        <dbReference type="ARBA" id="ARBA00073854"/>
    </source>
</evidence>
<dbReference type="PANTHER" id="PTHR12732:SF0">
    <property type="entry name" value="PCI DOMAIN-CONTAINING PROTEIN 2"/>
    <property type="match status" value="1"/>
</dbReference>
<dbReference type="PANTHER" id="PTHR12732">
    <property type="entry name" value="UNCHARACTERIZED PROTEASOME COMPONENT REGION PCI-CONTAINING"/>
    <property type="match status" value="1"/>
</dbReference>
<dbReference type="Proteomes" id="UP000309340">
    <property type="component" value="Unassembled WGS sequence"/>
</dbReference>
<reference evidence="4 5" key="1">
    <citation type="submission" date="2017-03" db="EMBL/GenBank/DDBJ databases">
        <title>Genomes of endolithic fungi from Antarctica.</title>
        <authorList>
            <person name="Coleine C."/>
            <person name="Masonjones S."/>
            <person name="Stajich J.E."/>
        </authorList>
    </citation>
    <scope>NUCLEOTIDE SEQUENCE [LARGE SCALE GENOMIC DNA]</scope>
    <source>
        <strain evidence="4 5">CCFEE 5184</strain>
    </source>
</reference>
<evidence type="ECO:0000313" key="5">
    <source>
        <dbReference type="Proteomes" id="UP000309340"/>
    </source>
</evidence>
<dbReference type="Pfam" id="PF01399">
    <property type="entry name" value="PCI"/>
    <property type="match status" value="1"/>
</dbReference>
<dbReference type="OrthoDB" id="10252687at2759"/>
<gene>
    <name evidence="4" type="ORF">B0A55_06502</name>
</gene>
<dbReference type="GO" id="GO:0003723">
    <property type="term" value="F:RNA binding"/>
    <property type="evidence" value="ECO:0007669"/>
    <property type="project" value="InterPro"/>
</dbReference>
<proteinExistence type="inferred from homology"/>